<keyword evidence="8" id="KW-1003">Cell membrane</keyword>
<comment type="subunit">
    <text evidence="8">The complex is composed of six subunits: RnfA, RnfB, RnfC, RnfD, RnfE and RnfG.</text>
</comment>
<keyword evidence="3 8" id="KW-0812">Transmembrane</keyword>
<evidence type="ECO:0000256" key="5">
    <source>
        <dbReference type="ARBA" id="ARBA00022982"/>
    </source>
</evidence>
<evidence type="ECO:0000256" key="4">
    <source>
        <dbReference type="ARBA" id="ARBA00022967"/>
    </source>
</evidence>
<dbReference type="GO" id="GO:0012505">
    <property type="term" value="C:endomembrane system"/>
    <property type="evidence" value="ECO:0007669"/>
    <property type="project" value="UniProtKB-SubCell"/>
</dbReference>
<accession>A0A937K5J9</accession>
<comment type="caution">
    <text evidence="9">The sequence shown here is derived from an EMBL/GenBank/DDBJ whole genome shotgun (WGS) entry which is preliminary data.</text>
</comment>
<proteinExistence type="inferred from homology"/>
<dbReference type="HAMAP" id="MF_00478">
    <property type="entry name" value="RsxE_RnfE"/>
    <property type="match status" value="1"/>
</dbReference>
<dbReference type="RefSeq" id="WP_202769248.1">
    <property type="nucleotide sequence ID" value="NZ_JAESWA010000027.1"/>
</dbReference>
<keyword evidence="2 8" id="KW-0813">Transport</keyword>
<feature type="transmembrane region" description="Helical" evidence="8">
    <location>
        <begin position="69"/>
        <end position="91"/>
    </location>
</feature>
<dbReference type="NCBIfam" id="NF009070">
    <property type="entry name" value="PRK12405.1"/>
    <property type="match status" value="1"/>
</dbReference>
<dbReference type="GO" id="GO:0022900">
    <property type="term" value="P:electron transport chain"/>
    <property type="evidence" value="ECO:0007669"/>
    <property type="project" value="UniProtKB-UniRule"/>
</dbReference>
<feature type="transmembrane region" description="Helical" evidence="8">
    <location>
        <begin position="173"/>
        <end position="193"/>
    </location>
</feature>
<evidence type="ECO:0000313" key="10">
    <source>
        <dbReference type="Proteomes" id="UP000623681"/>
    </source>
</evidence>
<feature type="transmembrane region" description="Helical" evidence="8">
    <location>
        <begin position="98"/>
        <end position="118"/>
    </location>
</feature>
<dbReference type="AlphaFoldDB" id="A0A937K5J9"/>
<keyword evidence="7 8" id="KW-0472">Membrane</keyword>
<name>A0A937K5J9_9CLOT</name>
<dbReference type="PANTHER" id="PTHR30586:SF0">
    <property type="entry name" value="ION-TRANSLOCATING OXIDOREDUCTASE COMPLEX SUBUNIT E"/>
    <property type="match status" value="1"/>
</dbReference>
<comment type="subcellular location">
    <subcellularLocation>
        <location evidence="8">Cell membrane</location>
        <topology evidence="8">Multi-pass membrane protein</topology>
    </subcellularLocation>
    <subcellularLocation>
        <location evidence="1">Endomembrane system</location>
        <topology evidence="1">Multi-pass membrane protein</topology>
    </subcellularLocation>
</comment>
<comment type="function">
    <text evidence="8">Part of a membrane-bound complex that couples electron transfer with translocation of ions across the membrane.</text>
</comment>
<sequence length="208" mass="22763">MRELWKIFYKGLFDENPIFRLALSLCPALAVTTTASNALTMGLCVMFVITANNTVVSLTRKLVNPKVRVPIYITSIATIVTLVQLILQAYFPVLYKNLGIYLALVVVFAIILARAEVFASKNPIFPSFLDGLGMGCGFTLAMLLIGVIREFFGMGTIFGVTILGSWYNPALIFILPPGAFMVIGYLIGGMKLLDKRKAAIARKGSEAR</sequence>
<evidence type="ECO:0000313" key="9">
    <source>
        <dbReference type="EMBL" id="MBL4933792.1"/>
    </source>
</evidence>
<evidence type="ECO:0000256" key="8">
    <source>
        <dbReference type="HAMAP-Rule" id="MF_00478"/>
    </source>
</evidence>
<feature type="transmembrane region" description="Helical" evidence="8">
    <location>
        <begin position="124"/>
        <end position="144"/>
    </location>
</feature>
<dbReference type="PIRSF" id="PIRSF006102">
    <property type="entry name" value="NQR_DE"/>
    <property type="match status" value="1"/>
</dbReference>
<evidence type="ECO:0000256" key="6">
    <source>
        <dbReference type="ARBA" id="ARBA00022989"/>
    </source>
</evidence>
<dbReference type="EMBL" id="JAESWA010000027">
    <property type="protein sequence ID" value="MBL4933792.1"/>
    <property type="molecule type" value="Genomic_DNA"/>
</dbReference>
<dbReference type="Proteomes" id="UP000623681">
    <property type="component" value="Unassembled WGS sequence"/>
</dbReference>
<dbReference type="PANTHER" id="PTHR30586">
    <property type="entry name" value="ELECTRON TRANSPORT COMPLEX PROTEIN RNFE"/>
    <property type="match status" value="1"/>
</dbReference>
<dbReference type="Pfam" id="PF02508">
    <property type="entry name" value="Rnf-Nqr"/>
    <property type="match status" value="1"/>
</dbReference>
<keyword evidence="10" id="KW-1185">Reference proteome</keyword>
<dbReference type="InterPro" id="IPR010968">
    <property type="entry name" value="RnfE"/>
</dbReference>
<keyword evidence="6 8" id="KW-1133">Transmembrane helix</keyword>
<dbReference type="InterPro" id="IPR003667">
    <property type="entry name" value="NqrDE/RnfAE"/>
</dbReference>
<feature type="transmembrane region" description="Helical" evidence="8">
    <location>
        <begin position="21"/>
        <end position="49"/>
    </location>
</feature>
<reference evidence="9" key="1">
    <citation type="submission" date="2021-01" db="EMBL/GenBank/DDBJ databases">
        <title>Genome public.</title>
        <authorList>
            <person name="Liu C."/>
            <person name="Sun Q."/>
        </authorList>
    </citation>
    <scope>NUCLEOTIDE SEQUENCE</scope>
    <source>
        <strain evidence="9">YIM B02565</strain>
    </source>
</reference>
<keyword evidence="4 8" id="KW-1278">Translocase</keyword>
<evidence type="ECO:0000256" key="2">
    <source>
        <dbReference type="ARBA" id="ARBA00022448"/>
    </source>
</evidence>
<protein>
    <recommendedName>
        <fullName evidence="8">Ion-translocating oxidoreductase complex subunit E</fullName>
        <ecNumber evidence="8">7.-.-.-</ecNumber>
    </recommendedName>
    <alternativeName>
        <fullName evidence="8">Rnf electron transport complex subunit E</fullName>
    </alternativeName>
</protein>
<evidence type="ECO:0000256" key="1">
    <source>
        <dbReference type="ARBA" id="ARBA00004127"/>
    </source>
</evidence>
<organism evidence="9 10">
    <name type="scientific">Clostridium paridis</name>
    <dbReference type="NCBI Taxonomy" id="2803863"/>
    <lineage>
        <taxon>Bacteria</taxon>
        <taxon>Bacillati</taxon>
        <taxon>Bacillota</taxon>
        <taxon>Clostridia</taxon>
        <taxon>Eubacteriales</taxon>
        <taxon>Clostridiaceae</taxon>
        <taxon>Clostridium</taxon>
    </lineage>
</organism>
<gene>
    <name evidence="8" type="primary">rnfE</name>
    <name evidence="9" type="ORF">JK634_18575</name>
</gene>
<evidence type="ECO:0000256" key="7">
    <source>
        <dbReference type="ARBA" id="ARBA00023136"/>
    </source>
</evidence>
<dbReference type="EC" id="7.-.-.-" evidence="8"/>
<evidence type="ECO:0000256" key="3">
    <source>
        <dbReference type="ARBA" id="ARBA00022692"/>
    </source>
</evidence>
<keyword evidence="5 8" id="KW-0249">Electron transport</keyword>
<comment type="similarity">
    <text evidence="8">Belongs to the NqrDE/RnfAE family.</text>
</comment>
<dbReference type="GO" id="GO:0005886">
    <property type="term" value="C:plasma membrane"/>
    <property type="evidence" value="ECO:0007669"/>
    <property type="project" value="UniProtKB-SubCell"/>
</dbReference>